<evidence type="ECO:0000256" key="4">
    <source>
        <dbReference type="ARBA" id="ARBA00012546"/>
    </source>
</evidence>
<gene>
    <name evidence="7 8" type="primary">uxaC</name>
    <name evidence="8" type="ORF">OOZ53_19170</name>
</gene>
<evidence type="ECO:0000256" key="7">
    <source>
        <dbReference type="HAMAP-Rule" id="MF_00675"/>
    </source>
</evidence>
<proteinExistence type="inferred from homology"/>
<evidence type="ECO:0000313" key="8">
    <source>
        <dbReference type="EMBL" id="MDA4847490.1"/>
    </source>
</evidence>
<evidence type="ECO:0000256" key="1">
    <source>
        <dbReference type="ARBA" id="ARBA00001165"/>
    </source>
</evidence>
<keyword evidence="9" id="KW-1185">Reference proteome</keyword>
<dbReference type="GO" id="GO:0008880">
    <property type="term" value="F:glucuronate isomerase activity"/>
    <property type="evidence" value="ECO:0007669"/>
    <property type="project" value="UniProtKB-EC"/>
</dbReference>
<comment type="catalytic activity">
    <reaction evidence="1 7">
        <text>D-glucuronate = D-fructuronate</text>
        <dbReference type="Rhea" id="RHEA:13049"/>
        <dbReference type="ChEBI" id="CHEBI:58720"/>
        <dbReference type="ChEBI" id="CHEBI:59863"/>
        <dbReference type="EC" id="5.3.1.12"/>
    </reaction>
</comment>
<dbReference type="Proteomes" id="UP001148313">
    <property type="component" value="Unassembled WGS sequence"/>
</dbReference>
<comment type="similarity">
    <text evidence="3 7">Belongs to the metallo-dependent hydrolases superfamily. Uronate isomerase family.</text>
</comment>
<name>A0ABT4VRZ5_9HYPH</name>
<dbReference type="Gene3D" id="1.10.2020.10">
    <property type="entry name" value="uronate isomerase, domain 2, chain A"/>
    <property type="match status" value="1"/>
</dbReference>
<evidence type="ECO:0000256" key="5">
    <source>
        <dbReference type="ARBA" id="ARBA00020555"/>
    </source>
</evidence>
<comment type="caution">
    <text evidence="8">The sequence shown here is derived from an EMBL/GenBank/DDBJ whole genome shotgun (WGS) entry which is preliminary data.</text>
</comment>
<dbReference type="EMBL" id="JAPJZH010000013">
    <property type="protein sequence ID" value="MDA4847490.1"/>
    <property type="molecule type" value="Genomic_DNA"/>
</dbReference>
<dbReference type="Pfam" id="PF02614">
    <property type="entry name" value="UxaC"/>
    <property type="match status" value="1"/>
</dbReference>
<dbReference type="InterPro" id="IPR003766">
    <property type="entry name" value="Uronate_isomerase"/>
</dbReference>
<dbReference type="PANTHER" id="PTHR30068:SF4">
    <property type="entry name" value="URONATE ISOMERASE"/>
    <property type="match status" value="1"/>
</dbReference>
<evidence type="ECO:0000256" key="2">
    <source>
        <dbReference type="ARBA" id="ARBA00004892"/>
    </source>
</evidence>
<dbReference type="EC" id="5.3.1.12" evidence="4 7"/>
<comment type="catalytic activity">
    <reaction evidence="7">
        <text>aldehydo-D-galacturonate = keto-D-tagaturonate</text>
        <dbReference type="Rhea" id="RHEA:27702"/>
        <dbReference type="ChEBI" id="CHEBI:12952"/>
        <dbReference type="ChEBI" id="CHEBI:17886"/>
    </reaction>
</comment>
<accession>A0ABT4VRZ5</accession>
<keyword evidence="6 7" id="KW-0413">Isomerase</keyword>
<organism evidence="8 9">
    <name type="scientific">Hoeflea poritis</name>
    <dbReference type="NCBI Taxonomy" id="2993659"/>
    <lineage>
        <taxon>Bacteria</taxon>
        <taxon>Pseudomonadati</taxon>
        <taxon>Pseudomonadota</taxon>
        <taxon>Alphaproteobacteria</taxon>
        <taxon>Hyphomicrobiales</taxon>
        <taxon>Rhizobiaceae</taxon>
        <taxon>Hoeflea</taxon>
    </lineage>
</organism>
<evidence type="ECO:0000256" key="3">
    <source>
        <dbReference type="ARBA" id="ARBA00008397"/>
    </source>
</evidence>
<comment type="pathway">
    <text evidence="2 7">Carbohydrate metabolism; pentose and glucuronate interconversion.</text>
</comment>
<sequence>MRPPLNHPDRLFPPDPAVRDIARALYGSIRDLPIISPHGHTDPQWFAGNEKFSDPASLLVIPDHYVLRMLVSQGVPLDDLGVARRDADSAEVDGEAVWRLFAENYHLFRGTPTRLWLDHTFETLFGLDEPLGPASADMYFRRIGDCLGQDDFRPRALYERFGIEVLATTESAVDPLVHHKAIAESGWHGKVVTTYRPDSTADPDHPQFLGDLETLGSLTGCDVTRWQGFLDAHRQRRATFRDHGATATDHGFPSADTADLSPSDCIVLFDKIIAGGADASERALFRAQFLTEMAKMSVEDGMVMQIHPGSVRNHNAAVFERYGSDKGFDIPARTDYVAALRPLLNAVGMEPGLSLIVFTLDETTYGRELAPLAGAYPALKLGPAWWFFDSPDGIKRFREQTTETAGFYNTVGFNDDTRAFPSIPARHDMARRIDCAFLAERVTDHRLREDEAHEIARALTYDLPKAAYRFV</sequence>
<dbReference type="SUPFAM" id="SSF51556">
    <property type="entry name" value="Metallo-dependent hydrolases"/>
    <property type="match status" value="1"/>
</dbReference>
<dbReference type="RefSeq" id="WP_271091405.1">
    <property type="nucleotide sequence ID" value="NZ_JAPJZH010000013.1"/>
</dbReference>
<dbReference type="PANTHER" id="PTHR30068">
    <property type="entry name" value="URONATE ISOMERASE"/>
    <property type="match status" value="1"/>
</dbReference>
<evidence type="ECO:0000313" key="9">
    <source>
        <dbReference type="Proteomes" id="UP001148313"/>
    </source>
</evidence>
<evidence type="ECO:0000256" key="6">
    <source>
        <dbReference type="ARBA" id="ARBA00023235"/>
    </source>
</evidence>
<dbReference type="InterPro" id="IPR032466">
    <property type="entry name" value="Metal_Hydrolase"/>
</dbReference>
<dbReference type="NCBIfam" id="NF002794">
    <property type="entry name" value="PRK02925.1"/>
    <property type="match status" value="1"/>
</dbReference>
<protein>
    <recommendedName>
        <fullName evidence="5 7">Uronate isomerase</fullName>
        <ecNumber evidence="4 7">5.3.1.12</ecNumber>
    </recommendedName>
    <alternativeName>
        <fullName evidence="7">Glucuronate isomerase</fullName>
    </alternativeName>
    <alternativeName>
        <fullName evidence="7">Uronic isomerase</fullName>
    </alternativeName>
</protein>
<reference evidence="8" key="1">
    <citation type="submission" date="2022-11" db="EMBL/GenBank/DDBJ databases">
        <title>Hoeflea poritis sp. nov., isolated from scleractinian coral Porites lutea.</title>
        <authorList>
            <person name="Zhang G."/>
            <person name="Wei Q."/>
            <person name="Cai L."/>
        </authorList>
    </citation>
    <scope>NUCLEOTIDE SEQUENCE</scope>
    <source>
        <strain evidence="8">E7-10</strain>
    </source>
</reference>
<dbReference type="Gene3D" id="3.20.20.140">
    <property type="entry name" value="Metal-dependent hydrolases"/>
    <property type="match status" value="1"/>
</dbReference>
<dbReference type="HAMAP" id="MF_00675">
    <property type="entry name" value="UxaC"/>
    <property type="match status" value="1"/>
</dbReference>